<keyword evidence="2 6" id="KW-0689">Ribosomal protein</keyword>
<dbReference type="GO" id="GO:1990904">
    <property type="term" value="C:ribonucleoprotein complex"/>
    <property type="evidence" value="ECO:0007669"/>
    <property type="project" value="UniProtKB-KW"/>
</dbReference>
<organism evidence="6 7">
    <name type="scientific">Candidatus Giovannonibacteria bacterium GW2011_GWA2_53_7</name>
    <dbReference type="NCBI Taxonomy" id="1618650"/>
    <lineage>
        <taxon>Bacteria</taxon>
        <taxon>Candidatus Giovannoniibacteriota</taxon>
    </lineage>
</organism>
<dbReference type="Pfam" id="PF00410">
    <property type="entry name" value="Ribosomal_S8"/>
    <property type="match status" value="1"/>
</dbReference>
<dbReference type="AlphaFoldDB" id="A0A0G1Y174"/>
<dbReference type="SUPFAM" id="SSF56047">
    <property type="entry name" value="Ribosomal protein S8"/>
    <property type="match status" value="1"/>
</dbReference>
<dbReference type="GO" id="GO:0003735">
    <property type="term" value="F:structural constituent of ribosome"/>
    <property type="evidence" value="ECO:0007669"/>
    <property type="project" value="InterPro"/>
</dbReference>
<evidence type="ECO:0000313" key="6">
    <source>
        <dbReference type="EMBL" id="KKW36915.1"/>
    </source>
</evidence>
<name>A0A0G1Y174_9BACT</name>
<dbReference type="InterPro" id="IPR000630">
    <property type="entry name" value="Ribosomal_uS8"/>
</dbReference>
<dbReference type="Proteomes" id="UP000034290">
    <property type="component" value="Unassembled WGS sequence"/>
</dbReference>
<dbReference type="GO" id="GO:0006412">
    <property type="term" value="P:translation"/>
    <property type="evidence" value="ECO:0007669"/>
    <property type="project" value="InterPro"/>
</dbReference>
<protein>
    <recommendedName>
        <fullName evidence="4">Small ribosomal subunit protein uS8</fullName>
    </recommendedName>
    <alternativeName>
        <fullName evidence="5">30S ribosomal protein S8</fullName>
    </alternativeName>
</protein>
<dbReference type="EMBL" id="LCRM01000010">
    <property type="protein sequence ID" value="KKW36915.1"/>
    <property type="molecule type" value="Genomic_DNA"/>
</dbReference>
<evidence type="ECO:0000256" key="3">
    <source>
        <dbReference type="ARBA" id="ARBA00023274"/>
    </source>
</evidence>
<comment type="caution">
    <text evidence="6">The sequence shown here is derived from an EMBL/GenBank/DDBJ whole genome shotgun (WGS) entry which is preliminary data.</text>
</comment>
<accession>A0A0G1Y174</accession>
<comment type="similarity">
    <text evidence="1">Belongs to the universal ribosomal protein uS8 family.</text>
</comment>
<proteinExistence type="inferred from homology"/>
<evidence type="ECO:0000256" key="4">
    <source>
        <dbReference type="ARBA" id="ARBA00035258"/>
    </source>
</evidence>
<evidence type="ECO:0000256" key="1">
    <source>
        <dbReference type="ARBA" id="ARBA00006471"/>
    </source>
</evidence>
<keyword evidence="3" id="KW-0687">Ribonucleoprotein</keyword>
<evidence type="ECO:0000313" key="7">
    <source>
        <dbReference type="Proteomes" id="UP000034290"/>
    </source>
</evidence>
<evidence type="ECO:0000256" key="5">
    <source>
        <dbReference type="ARBA" id="ARBA00035525"/>
    </source>
</evidence>
<dbReference type="GO" id="GO:0005840">
    <property type="term" value="C:ribosome"/>
    <property type="evidence" value="ECO:0007669"/>
    <property type="project" value="UniProtKB-KW"/>
</dbReference>
<gene>
    <name evidence="6" type="ORF">UY81_C0010G0017</name>
</gene>
<dbReference type="Gene3D" id="3.30.1370.30">
    <property type="match status" value="1"/>
</dbReference>
<evidence type="ECO:0000256" key="2">
    <source>
        <dbReference type="ARBA" id="ARBA00022980"/>
    </source>
</evidence>
<reference evidence="6 7" key="1">
    <citation type="journal article" date="2015" name="Nature">
        <title>rRNA introns, odd ribosomes, and small enigmatic genomes across a large radiation of phyla.</title>
        <authorList>
            <person name="Brown C.T."/>
            <person name="Hug L.A."/>
            <person name="Thomas B.C."/>
            <person name="Sharon I."/>
            <person name="Castelle C.J."/>
            <person name="Singh A."/>
            <person name="Wilkins M.J."/>
            <person name="Williams K.H."/>
            <person name="Banfield J.F."/>
        </authorList>
    </citation>
    <scope>NUCLEOTIDE SEQUENCE [LARGE SCALE GENOMIC DNA]</scope>
</reference>
<dbReference type="InterPro" id="IPR035987">
    <property type="entry name" value="Ribosomal_uS8_sf"/>
</dbReference>
<sequence>MTDPIADMLIRIKNAAAVKKETALVPYSKLKFELARILKDNGYLTAVEKRSK</sequence>
<feature type="non-terminal residue" evidence="6">
    <location>
        <position position="52"/>
    </location>
</feature>